<dbReference type="PROSITE" id="PS51007">
    <property type="entry name" value="CYTC"/>
    <property type="match status" value="2"/>
</dbReference>
<feature type="domain" description="Cytochrome c" evidence="6">
    <location>
        <begin position="284"/>
        <end position="374"/>
    </location>
</feature>
<comment type="caution">
    <text evidence="7">The sequence shown here is derived from an EMBL/GenBank/DDBJ whole genome shotgun (WGS) entry which is preliminary data.</text>
</comment>
<comment type="cofactor">
    <cofactor evidence="4">
        <name>heme c</name>
        <dbReference type="ChEBI" id="CHEBI:61717"/>
    </cofactor>
    <text evidence="4">Binds 3 heme c groups covalently per subunit.</text>
</comment>
<evidence type="ECO:0000256" key="4">
    <source>
        <dbReference type="PIRSR" id="PIRSR000018-50"/>
    </source>
</evidence>
<feature type="binding site" description="covalent" evidence="4">
    <location>
        <position position="182"/>
    </location>
    <ligand>
        <name>heme c</name>
        <dbReference type="ChEBI" id="CHEBI:61717"/>
        <label>2</label>
    </ligand>
</feature>
<evidence type="ECO:0000256" key="5">
    <source>
        <dbReference type="PIRSR" id="PIRSR000018-51"/>
    </source>
</evidence>
<dbReference type="PIRSF" id="PIRSF000018">
    <property type="entry name" value="Mb_ADH_cyt_c"/>
    <property type="match status" value="1"/>
</dbReference>
<feature type="binding site" description="covalent" evidence="4">
    <location>
        <position position="297"/>
    </location>
    <ligand>
        <name>heme c</name>
        <dbReference type="ChEBI" id="CHEBI:61717"/>
        <label>3</label>
    </ligand>
</feature>
<proteinExistence type="predicted"/>
<feature type="binding site" description="covalent" evidence="4">
    <location>
        <position position="36"/>
    </location>
    <ligand>
        <name>heme c</name>
        <dbReference type="ChEBI" id="CHEBI:61717"/>
        <label>1</label>
    </ligand>
</feature>
<evidence type="ECO:0000256" key="3">
    <source>
        <dbReference type="ARBA" id="ARBA00023004"/>
    </source>
</evidence>
<dbReference type="GO" id="GO:0016614">
    <property type="term" value="F:oxidoreductase activity, acting on CH-OH group of donors"/>
    <property type="evidence" value="ECO:0007669"/>
    <property type="project" value="InterPro"/>
</dbReference>
<dbReference type="InterPro" id="IPR036909">
    <property type="entry name" value="Cyt_c-like_dom_sf"/>
</dbReference>
<evidence type="ECO:0000259" key="6">
    <source>
        <dbReference type="PROSITE" id="PS51007"/>
    </source>
</evidence>
<feature type="domain" description="Cytochrome c" evidence="6">
    <location>
        <begin position="22"/>
        <end position="125"/>
    </location>
</feature>
<organism evidence="7 8">
    <name type="scientific">Salinisphaera orenii YIM 95161</name>
    <dbReference type="NCBI Taxonomy" id="1051139"/>
    <lineage>
        <taxon>Bacteria</taxon>
        <taxon>Pseudomonadati</taxon>
        <taxon>Pseudomonadota</taxon>
        <taxon>Gammaproteobacteria</taxon>
        <taxon>Salinisphaerales</taxon>
        <taxon>Salinisphaeraceae</taxon>
        <taxon>Salinisphaera</taxon>
    </lineage>
</organism>
<dbReference type="EMBL" id="AYKF01000099">
    <property type="protein sequence ID" value="ROO26743.1"/>
    <property type="molecule type" value="Genomic_DNA"/>
</dbReference>
<dbReference type="PANTHER" id="PTHR35008">
    <property type="entry name" value="BLL4482 PROTEIN-RELATED"/>
    <property type="match status" value="1"/>
</dbReference>
<evidence type="ECO:0000313" key="8">
    <source>
        <dbReference type="Proteomes" id="UP000285123"/>
    </source>
</evidence>
<dbReference type="GO" id="GO:0020037">
    <property type="term" value="F:heme binding"/>
    <property type="evidence" value="ECO:0007669"/>
    <property type="project" value="InterPro"/>
</dbReference>
<evidence type="ECO:0000313" key="7">
    <source>
        <dbReference type="EMBL" id="ROO26743.1"/>
    </source>
</evidence>
<sequence length="395" mass="42493">MAGLLVAATGVARAADPGADTDRVERGRYLARAADCAACHTSEGGTPYAGGHPIETPFGTVYGTNITPDDDYGIGDYSADDFHRALTEGELPDGTQLYPAMPYTDYHGISRADSDALYAYFMSLDPVHQQSTQTDLAWPFSMRWTLNAWNWLFAPDDSDDSDESTADRGRYLVDTLGHCGACHTPRNAFGAVESDHRLEGAVIGGYEAPALTPDALAGRGWTASDLTRFLRDGRSPQGSMYSEMYPVFHHSTRYLREDDLSAMTHALLGDDPPEPTPLAAKSSTTDGQGAQLYLDNCAGCHGSDGRGVARVASAMPGNTTLRLDSPRNLVKVIHEGIEARSFGTFERVQAMPGFADDMDADQIAALATWLRQRWGGHDDTVDTAAVEDIIGASSD</sequence>
<name>A0A423PMB7_9GAMM</name>
<dbReference type="Proteomes" id="UP000285123">
    <property type="component" value="Unassembled WGS sequence"/>
</dbReference>
<feature type="binding site" description="covalent" evidence="4">
    <location>
        <position position="179"/>
    </location>
    <ligand>
        <name>heme c</name>
        <dbReference type="ChEBI" id="CHEBI:61717"/>
        <label>2</label>
    </ligand>
</feature>
<feature type="binding site" description="covalent" evidence="4">
    <location>
        <position position="39"/>
    </location>
    <ligand>
        <name>heme c</name>
        <dbReference type="ChEBI" id="CHEBI:61717"/>
        <label>1</label>
    </ligand>
</feature>
<protein>
    <submittedName>
        <fullName evidence="7">Cytochrome CBB3</fullName>
    </submittedName>
</protein>
<dbReference type="GO" id="GO:0009055">
    <property type="term" value="F:electron transfer activity"/>
    <property type="evidence" value="ECO:0007669"/>
    <property type="project" value="InterPro"/>
</dbReference>
<dbReference type="GO" id="GO:0016020">
    <property type="term" value="C:membrane"/>
    <property type="evidence" value="ECO:0007669"/>
    <property type="project" value="InterPro"/>
</dbReference>
<dbReference type="InterPro" id="IPR051459">
    <property type="entry name" value="Cytochrome_c-type_DH"/>
</dbReference>
<keyword evidence="2 5" id="KW-0479">Metal-binding</keyword>
<reference evidence="7 8" key="1">
    <citation type="submission" date="2013-10" db="EMBL/GenBank/DDBJ databases">
        <title>Salinisphaera halophila YIM 95161 Genome Sequencing.</title>
        <authorList>
            <person name="Lai Q."/>
            <person name="Li C."/>
            <person name="Shao Z."/>
        </authorList>
    </citation>
    <scope>NUCLEOTIDE SEQUENCE [LARGE SCALE GENOMIC DNA]</scope>
    <source>
        <strain evidence="7 8">YIM 95161</strain>
    </source>
</reference>
<keyword evidence="1 4" id="KW-0349">Heme</keyword>
<evidence type="ECO:0000256" key="1">
    <source>
        <dbReference type="ARBA" id="ARBA00022617"/>
    </source>
</evidence>
<dbReference type="InterPro" id="IPR009056">
    <property type="entry name" value="Cyt_c-like_dom"/>
</dbReference>
<accession>A0A423PMB7</accession>
<feature type="binding site" description="axial binding residue" evidence="5">
    <location>
        <position position="183"/>
    </location>
    <ligand>
        <name>heme c</name>
        <dbReference type="ChEBI" id="CHEBI:61717"/>
        <label>2</label>
    </ligand>
    <ligandPart>
        <name>Fe</name>
        <dbReference type="ChEBI" id="CHEBI:18248"/>
    </ligandPart>
</feature>
<dbReference type="Pfam" id="PF00034">
    <property type="entry name" value="Cytochrom_C"/>
    <property type="match status" value="2"/>
</dbReference>
<feature type="binding site" description="axial binding residue" evidence="5">
    <location>
        <position position="40"/>
    </location>
    <ligand>
        <name>heme c</name>
        <dbReference type="ChEBI" id="CHEBI:61717"/>
        <label>1</label>
    </ligand>
    <ligandPart>
        <name>Fe</name>
        <dbReference type="ChEBI" id="CHEBI:18248"/>
    </ligandPart>
</feature>
<keyword evidence="3 5" id="KW-0408">Iron</keyword>
<dbReference type="AlphaFoldDB" id="A0A423PMB7"/>
<dbReference type="InterPro" id="IPR014353">
    <property type="entry name" value="Membr-bd_ADH_cyt_c"/>
</dbReference>
<dbReference type="Gene3D" id="1.10.760.10">
    <property type="entry name" value="Cytochrome c-like domain"/>
    <property type="match status" value="2"/>
</dbReference>
<evidence type="ECO:0000256" key="2">
    <source>
        <dbReference type="ARBA" id="ARBA00022723"/>
    </source>
</evidence>
<dbReference type="SUPFAM" id="SSF46626">
    <property type="entry name" value="Cytochrome c"/>
    <property type="match status" value="3"/>
</dbReference>
<feature type="binding site" description="axial binding residue" evidence="5">
    <location>
        <position position="301"/>
    </location>
    <ligand>
        <name>heme c</name>
        <dbReference type="ChEBI" id="CHEBI:61717"/>
        <label>3</label>
    </ligand>
    <ligandPart>
        <name>Fe</name>
        <dbReference type="ChEBI" id="CHEBI:18248"/>
    </ligandPart>
</feature>
<feature type="binding site" description="covalent" evidence="4">
    <location>
        <position position="300"/>
    </location>
    <ligand>
        <name>heme c</name>
        <dbReference type="ChEBI" id="CHEBI:61717"/>
        <label>3</label>
    </ligand>
</feature>
<gene>
    <name evidence="7" type="ORF">SAHL_12565</name>
</gene>
<dbReference type="PANTHER" id="PTHR35008:SF4">
    <property type="entry name" value="BLL4482 PROTEIN"/>
    <property type="match status" value="1"/>
</dbReference>
<dbReference type="GO" id="GO:0005506">
    <property type="term" value="F:iron ion binding"/>
    <property type="evidence" value="ECO:0007669"/>
    <property type="project" value="InterPro"/>
</dbReference>